<evidence type="ECO:0000313" key="3">
    <source>
        <dbReference type="Proteomes" id="UP001497644"/>
    </source>
</evidence>
<dbReference type="AlphaFoldDB" id="A0AAV2NUZ4"/>
<evidence type="ECO:0000313" key="2">
    <source>
        <dbReference type="EMBL" id="CAL1683233.1"/>
    </source>
</evidence>
<organism evidence="2 3">
    <name type="scientific">Lasius platythorax</name>
    <dbReference type="NCBI Taxonomy" id="488582"/>
    <lineage>
        <taxon>Eukaryota</taxon>
        <taxon>Metazoa</taxon>
        <taxon>Ecdysozoa</taxon>
        <taxon>Arthropoda</taxon>
        <taxon>Hexapoda</taxon>
        <taxon>Insecta</taxon>
        <taxon>Pterygota</taxon>
        <taxon>Neoptera</taxon>
        <taxon>Endopterygota</taxon>
        <taxon>Hymenoptera</taxon>
        <taxon>Apocrita</taxon>
        <taxon>Aculeata</taxon>
        <taxon>Formicoidea</taxon>
        <taxon>Formicidae</taxon>
        <taxon>Formicinae</taxon>
        <taxon>Lasius</taxon>
        <taxon>Lasius</taxon>
    </lineage>
</organism>
<dbReference type="EMBL" id="OZ034827">
    <property type="protein sequence ID" value="CAL1683233.1"/>
    <property type="molecule type" value="Genomic_DNA"/>
</dbReference>
<dbReference type="Proteomes" id="UP001497644">
    <property type="component" value="Chromosome 4"/>
</dbReference>
<reference evidence="2" key="1">
    <citation type="submission" date="2024-04" db="EMBL/GenBank/DDBJ databases">
        <authorList>
            <consortium name="Molecular Ecology Group"/>
        </authorList>
    </citation>
    <scope>NUCLEOTIDE SEQUENCE</scope>
</reference>
<evidence type="ECO:0008006" key="4">
    <source>
        <dbReference type="Google" id="ProtNLM"/>
    </source>
</evidence>
<keyword evidence="3" id="KW-1185">Reference proteome</keyword>
<accession>A0AAV2NUZ4</accession>
<evidence type="ECO:0000256" key="1">
    <source>
        <dbReference type="SAM" id="MobiDB-lite"/>
    </source>
</evidence>
<name>A0AAV2NUZ4_9HYME</name>
<gene>
    <name evidence="2" type="ORF">LPLAT_LOCUS9004</name>
</gene>
<feature type="region of interest" description="Disordered" evidence="1">
    <location>
        <begin position="93"/>
        <end position="121"/>
    </location>
</feature>
<protein>
    <recommendedName>
        <fullName evidence="4">HTH CENPB-type domain-containing protein</fullName>
    </recommendedName>
</protein>
<sequence>MYFELSAKETRGLAFDFAKKLNLKVPALWEAARMAGEDWITSFLKRHQTLSIRKPEATNLACATSFNGTNVERNTNICRATLRIGRTLLLPLIPKKPTSTQPNSTQPTRTQSNSTQPTRMETNSIPRLFPCLVVVIHGT</sequence>
<proteinExistence type="predicted"/>
<feature type="compositionally biased region" description="Low complexity" evidence="1">
    <location>
        <begin position="93"/>
        <end position="112"/>
    </location>
</feature>